<gene>
    <name evidence="1" type="ORF">ENH14_01580</name>
</gene>
<comment type="caution">
    <text evidence="1">The sequence shown here is derived from an EMBL/GenBank/DDBJ whole genome shotgun (WGS) entry which is preliminary data.</text>
</comment>
<organism evidence="1">
    <name type="scientific">candidate division WOR-3 bacterium</name>
    <dbReference type="NCBI Taxonomy" id="2052148"/>
    <lineage>
        <taxon>Bacteria</taxon>
        <taxon>Bacteria division WOR-3</taxon>
    </lineage>
</organism>
<dbReference type="InterPro" id="IPR011050">
    <property type="entry name" value="Pectin_lyase_fold/virulence"/>
</dbReference>
<dbReference type="Proteomes" id="UP000886381">
    <property type="component" value="Unassembled WGS sequence"/>
</dbReference>
<dbReference type="AlphaFoldDB" id="A0A7V0Q775"/>
<name>A0A7V0Q775_UNCW3</name>
<sequence length="309" mass="32239">MAGTHFRNPIYGNGGLFSYGIPQLGGGEPFVWGKDGQTIFVDSGGTGDGSSWDDACSSLYAANSKINSLGDPCLIKVAPGSYSITSTIAVTKPYVWWVAEGWNLPYSRVILDQADDTVLMTVSAAGDGGGFVGFYITIDNSATPVDTFQITDGAIAYAFIGNTFKGDASKACTVIDAEADHPMFISNKFIDCHVAINSAGEFPYVVGNYIQDASAVSGTIGIHISDGDEGEIAYNVINKSGGTNAIGIKLEGTLNFVHHNLFHASLNDPINPGTGNVFAENRTTGAYAADVDGTSTSIDLGAAMNVIVT</sequence>
<protein>
    <submittedName>
        <fullName evidence="1">Uncharacterized protein</fullName>
    </submittedName>
</protein>
<dbReference type="EMBL" id="DRDR01000069">
    <property type="protein sequence ID" value="HDL60125.1"/>
    <property type="molecule type" value="Genomic_DNA"/>
</dbReference>
<reference evidence="1" key="1">
    <citation type="journal article" date="2020" name="mSystems">
        <title>Genome- and Community-Level Interaction Insights into Carbon Utilization and Element Cycling Functions of Hydrothermarchaeota in Hydrothermal Sediment.</title>
        <authorList>
            <person name="Zhou Z."/>
            <person name="Liu Y."/>
            <person name="Xu W."/>
            <person name="Pan J."/>
            <person name="Luo Z.H."/>
            <person name="Li M."/>
        </authorList>
    </citation>
    <scope>NUCLEOTIDE SEQUENCE [LARGE SCALE GENOMIC DNA]</scope>
    <source>
        <strain evidence="1">HyVt-28</strain>
    </source>
</reference>
<accession>A0A7V0Q775</accession>
<dbReference type="SUPFAM" id="SSF51126">
    <property type="entry name" value="Pectin lyase-like"/>
    <property type="match status" value="1"/>
</dbReference>
<evidence type="ECO:0000313" key="1">
    <source>
        <dbReference type="EMBL" id="HDL60125.1"/>
    </source>
</evidence>
<proteinExistence type="predicted"/>